<comment type="caution">
    <text evidence="1">The sequence shown here is derived from an EMBL/GenBank/DDBJ whole genome shotgun (WGS) entry which is preliminary data.</text>
</comment>
<protein>
    <submittedName>
        <fullName evidence="1">Uncharacterized protein</fullName>
    </submittedName>
</protein>
<evidence type="ECO:0000313" key="2">
    <source>
        <dbReference type="Proteomes" id="UP000306719"/>
    </source>
</evidence>
<dbReference type="Proteomes" id="UP000306719">
    <property type="component" value="Unassembled WGS sequence"/>
</dbReference>
<reference evidence="1 2" key="1">
    <citation type="submission" date="2018-01" db="EMBL/GenBank/DDBJ databases">
        <authorList>
            <person name="Paulsen S."/>
            <person name="Gram L.K."/>
        </authorList>
    </citation>
    <scope>NUCLEOTIDE SEQUENCE [LARGE SCALE GENOMIC DNA]</scope>
    <source>
        <strain evidence="1 2">S2599</strain>
    </source>
</reference>
<dbReference type="AlphaFoldDB" id="A0A5S3X450"/>
<dbReference type="EMBL" id="PNCJ01000005">
    <property type="protein sequence ID" value="TMP39352.1"/>
    <property type="molecule type" value="Genomic_DNA"/>
</dbReference>
<organism evidence="1 2">
    <name type="scientific">Pseudoalteromonas rubra</name>
    <dbReference type="NCBI Taxonomy" id="43658"/>
    <lineage>
        <taxon>Bacteria</taxon>
        <taxon>Pseudomonadati</taxon>
        <taxon>Pseudomonadota</taxon>
        <taxon>Gammaproteobacteria</taxon>
        <taxon>Alteromonadales</taxon>
        <taxon>Pseudoalteromonadaceae</taxon>
        <taxon>Pseudoalteromonas</taxon>
    </lineage>
</organism>
<proteinExistence type="predicted"/>
<accession>A0A5S3X450</accession>
<reference evidence="2" key="2">
    <citation type="submission" date="2019-06" db="EMBL/GenBank/DDBJ databases">
        <title>Co-occurence of chitin degradation, pigmentation and bioactivity in marine Pseudoalteromonas.</title>
        <authorList>
            <person name="Sonnenschein E.C."/>
            <person name="Bech P.K."/>
        </authorList>
    </citation>
    <scope>NUCLEOTIDE SEQUENCE [LARGE SCALE GENOMIC DNA]</scope>
    <source>
        <strain evidence="2">S2599</strain>
    </source>
</reference>
<sequence length="64" mass="7356">MKLKDIWRTLKTDTKQYRSLLIFESDQLNIIQISALKKINPSKSYGVFSFGAANTFNDLSTLNE</sequence>
<evidence type="ECO:0000313" key="1">
    <source>
        <dbReference type="EMBL" id="TMP39352.1"/>
    </source>
</evidence>
<name>A0A5S3X450_9GAMM</name>
<gene>
    <name evidence="1" type="ORF">CWB98_01825</name>
</gene>